<feature type="region of interest" description="N-terminal hotdog fold" evidence="6">
    <location>
        <begin position="1812"/>
        <end position="1927"/>
    </location>
</feature>
<dbReference type="Gene3D" id="3.40.50.11460">
    <property type="match status" value="1"/>
</dbReference>
<dbReference type="Pfam" id="PF00109">
    <property type="entry name" value="ketoacyl-synt"/>
    <property type="match status" value="4"/>
</dbReference>
<dbReference type="InterPro" id="IPR032821">
    <property type="entry name" value="PKS_assoc"/>
</dbReference>
<dbReference type="InterPro" id="IPR020841">
    <property type="entry name" value="PKS_Beta-ketoAc_synthase_dom"/>
</dbReference>
<dbReference type="SUPFAM" id="SSF51735">
    <property type="entry name" value="NAD(P)-binding Rossmann-fold domains"/>
    <property type="match status" value="7"/>
</dbReference>
<dbReference type="Pfam" id="PF02801">
    <property type="entry name" value="Ketoacyl-synt_C"/>
    <property type="match status" value="4"/>
</dbReference>
<feature type="domain" description="Ketosynthase family 3 (KS3)" evidence="8">
    <location>
        <begin position="4192"/>
        <end position="4617"/>
    </location>
</feature>
<dbReference type="Pfam" id="PF22953">
    <property type="entry name" value="SpnB_Rossmann"/>
    <property type="match status" value="2"/>
</dbReference>
<dbReference type="Gene3D" id="3.40.50.720">
    <property type="entry name" value="NAD(P)-binding Rossmann-like Domain"/>
    <property type="match status" value="3"/>
</dbReference>
<comment type="caution">
    <text evidence="10">The sequence shown here is derived from an EMBL/GenBank/DDBJ whole genome shotgun (WGS) entry which is preliminary data.</text>
</comment>
<dbReference type="Pfam" id="PF00698">
    <property type="entry name" value="Acyl_transf_1"/>
    <property type="match status" value="4"/>
</dbReference>
<dbReference type="InterPro" id="IPR036736">
    <property type="entry name" value="ACP-like_sf"/>
</dbReference>
<sequence length="6179" mass="644612">MTTETTIESGPVAVVGLACRLPGAPDAAAFWRLLAEGGDAVTEAPADRWTDRAGGIRRGGFLDSIDTFDADFFGISPREAAAMDPQQRLTLELGWEALEDAGIVLSTVRAKRTGVFVGLMADDYAALRAQHGAAADKHTLTGLNRGVLVNRLSYFLGATGPSVSIDSAQSSSLVAVHVAVRSLRSGESELALVGGVNLNILATTTEAADRFGGLSPDGRCFTFDARANGYVRGEGGVIIVLKPLATALADGDRVYCVLRGSAVNNDGATDGLTVPSRAAQEAVLRAAYADAGVQPADVGYVELHGTGTRVGDPIEAAALGAVFGSSRPVGSPLLVGSVKTNIGHLEGAAGIAGLAKAVLGVRYRTVPASLNFATPNPDIALDGLRVATEPTQWPSGPAVAGVSSFGMGGTNCHVVVAEAPEPSARSAGTVATALPWVLSAPNEPALRAQAARLAGHPVAGLADVGFSLATTREMFANRAVVIAADEAGFRSGLTALAAGEPAREVVRGRVADEAGLAFLFSGQGSQRVHMGLQLKAEYGGYARAFDEVCAVVDPLLDEPLARVLGDAGKLGRTGFTQPALFAVEVALFRLFEQWGVHPDLLIGHSIGELAAAHVAGMLSLADAAKVVAARGRLMQRLPSGGAMLAVDASESELRQHVAESDGRIDVAAVNAADAVVLSGDAEPLRALAAELTAAGHRTRMLPVSHAFHSHRMDPMLEDFGRVVAGVSWSAPAIPIISTLTGRRLTTAPDPDYWVRQVREPVRFADALAAADAATFVEIGPDAVLTASVRARGAAISALRRDRPEPAEVLSAAATVFARGGTVDWAAVFDGRGASRTALPTHAFQRQRYWLGEAVAPPPVERAAPMAGVTGPALLDLVQSTTALVLGHVTPSAVDQDRTFRDLGIDSLGAVELRDRLGVATGLDLPPGIVFDYPTARLLAEHLRADASPVSDVPATPAGEPIAIVGMGCRYPGGADSPDRLWQLVTDGVDAISGWPDDRGWDLPEASAVPKRGGFLPDAPEFDADFFGISPREALAMDPQQRLLLEVAWEAIERAGLDPLSLKASPTGVFIGATAQDYGPRLYERAGETDGYRLTGTTVSLASGRLAYTFGLEGPTITVDTACSSSLVALHLAAQALRQGGCTLALAGGAAVLSNPGMFTEFSRQGGLAPDGRCKAFGAGADGTGWAEGVGVVVLARLSEAQRRGLPVLAVLRGSAINSDGASNGLTAPSGRAQERVIGRALADAGLEPADVDLVEAHGTGTKLGDPIEAAALRAGYGRDRDRPLWIGSLKSNIGHTQAAAGIGGVIKAVEALRRGILPRTLHADEPSPYIDWATGPLSLLTEARPWPESGAPRRAAVSSFGISGTNAHVILEHVPATEMPETHPTTVDQPVPWVVSARSAEALRAQCDTLRHAVDSFPADIGFSLATSRAQLSHRTVVFGGNTAELLERLVQADAGPPAEPGKTAFLFSGQGSQRAGMGLRLAAAFPIFALALDTACDLFTPHLNRPLRDVLSDVDLLDRTEYTQPALFALELALYRFARKFGLAPDFVTGHSVGELVAAHVAGVFSAEDAARLVAARGRLMQQARPGGAMVAVEAGESELAGLPAGVALAAVNGPRSIVLAGDPDPVAVVADSWRERGRRVTVLRVSHAFHSPHMDSVLAEFRAVAGEISYSEPRIPVIANRTGRPATTGELTDPEYWVRHVRDTVRFGDGVRELHEQGVTRYLEVGPGAVLGSAVLDCLGEEAPAPMALLRAELSEPDSFRTALAAMYLRGADVDWTPFFPDARRVDLPTTVFRRRRYWLAPTPSTTAAHPLLGTGVDRAGGDEILFTTTLSPNQLPWLADHVVGGMPLLPATAFLEMVLAAAHSTGHAAVGSLTIVAPLPVPAGAEIECQVAVSGHQFSIHARRPGQDWVRHAEGVLTEVSEPPPAAIARPATAAAVELSGCYERLAVQGYEYGPAFQGLRAMWRQDGHVYAEIELPTEAEDPRFGLHPALLDMALHPLVLDAGELLLPFSWSGVRLYGTATTTLNAHWAPAGQAMSLTLTDPEGRLVAVVDELTLRPGATLSTPLYRMAWTPVEALSGTPDAHVSFEVSTGRTADDARAELHRALARIQDWLAAPGTGARLVFVTRRAVAVEPGEEIEGGGAVLGLVRAAQAEHPDQFVLVDTDGSLPVDRALTGDPQVAVRDGRVLVPRLTRAAVAQPTPWPDGTVLVTGGTSGLGAHLARRLVTHHNVRRLLLVNRRGPETPGALQFAEELRVLGTSVRMVACDITDRDAVAALLAENPVTAVVHAAGVLDDGTVTTLTPERVDKVFAPKASGAWLLHELTADFDLTAFVLFSSVGGVAGRPGQANYAAANTYLDALAQHRHARGLPAVSLAWGPWIGVDGMVDRLSAADREHWTEAGLPPLTVAEGDALFDAALSAGSGMFVPAKVTASSTLLRRKTTPSNGTWAARIASLPEAERHRRVLDLVVAAGAAVLGHADPAHLRPRVAFRELGFDSLAGLELRNRLGAATGLRLSPTVVFDHPTPHALTQFLLTMLGESTTTAEPVRGTADPAEPIAIVGMACRYPGGVTGPGELWRLVAEGVDAIGEFPVNRGWPTGLHDPDPEAVGKSITRHGGFLYDADLFDAEFFGISPREALAVDPQQRLLLETSWEALERAGLAPDSLRGSKTGVFAGVMYDDYASRLARVPAEAEGYVLTGTTSSVVSGRIAYAFGFEGPAITVDTACSSSLVALHLAASALRRGECDLALVGGATVMASPTTFIEFSRQRGLSPDGRCKAFGAGADGTGWAEGVGMLVVERLSEARRRGHQVLAVVRGSAVNSDGASNGLTAPNGPAQERVIRQALADAGLRPSDVDVVEGHGTGTALGDPIEARALLAAYGQDRDRPLWLGSLKSNIGHAQAAAGVAGVIKMVEAMRHGVLPRTLHADDPSPFVDWTSGEVALLTEARAWDAPGPRRAAVSSFGISGTNAHVIIEQAPEPVPASQKPAYAGLVPLPVSARTPAGLAAQASRLRAWLTERPDYEPADVAFSAATTRAALPHRAVVLGHDRAELDRGLAALETGQPAEAVLTGIAGTGGTGGTALLFPGQGSQFPGMGLALAEAHPVFAETFDAVCARLDPLLGRSLRDVISTEPELLAQTAWTQPALFAIEVAAAAAAAATGVRPDYLIGHSVGELAAAYVAGVFSLDDACTLVAARGRLMQAAPAGGAMVAIEATEAEITLSEGVVIAAVNGPRSVVVSGDADAVLDLAGQWRARGRRTSRLRVSHAFHSPHMDAVLAEYRTVAAGLTYAVPSVPLISGLTGTGITETDADYWVRQLRDGVRFLDGMRYLDEAGVRTFLEAGPGAALSALATDCVDWPDAVVVPLLRPGVPEDESFVTALSTVHVAGDPIDLGALLTGAHRVDLPTQAFQRDRYWLSDAGAAEPAALGLLASAHPLLGAATELADGGDLVFTGRFSTDLHPVLADHAVRGVPLVAAAVLLDLAVSAEDQTALPVVEELALEAPLLLPEIGGARVQLAVRGPDPTGRRPFTVHSGSEDGGGWTRIAHGVLAAATDPEPVVDSEPWPPSGAEPIDLDGAYDALADAGYGYGPAYRNLTAAWRLGDDLYAEVRLPEGAASFAIHPALLDAALHPLALAAEGGPNVPFVWTGVRLWATGATEARVRLSRSGSDTVAVRLSDPAGRAVLTAEGVSLRPLRLDSGDGALAVQTWEAVSGTSSAETVGWYAELDEADPVPGYVVEVVPEASDPLEVTRQALATVQTWVTEERFAGRVLVVVTRGAEVDLAGAAVWGLIRSAQAEHPGRIVLLDIDREPNLEAVRSALIDGEPQLMVRNGVVHTPRLVPAQPAARPAVELTGGTVLITGASGALAGVVARHLVTQHGVEHLLLISRRGPTATAQLVAELQELGAMATARACDVGDRAALAAVLDDIPMAHPLVAVVHTAGVLDDGTVTALTPDRLEKVLRPKAEGARHLHELTAGLDLRAFVLFSSIAGTIGTAGQANYAAANAVLDAVARQRAAAGLSALSLAWGPWAGDGMAATLSAADQARLNQAGIGLLAPQDGLRLLDSALTGAEPAVVAARLDRTTVGRTTARRRTTAKPTASEPLDLVRDAVAAVLGHADPAGLDPNRPFNELGFDSLTAVELRNRLAKATGRRLPATLVFDHPTPVAVAELLGGGRRQTQATVVHAPTDEPLAIVGMACRYPGDVRSPADLWRLVSEGGDAIGELPTDRGWRVDELYHPDPGHPGTSYARHGGFLYEAADFDAGFFGMSPREALATDPQQRLLLEVVWDALEDAGFDPGGLRGSETGVVTGVMYNDYGSRLHQSGRAIPGHEGYLVTGSAGSVVSGRVAYSFGFEGPAISVDTACSSSLVGLHVAGGLLRGGECSLAVVGGVSVMSSPAVFVEFSRQGGLAVDGRCKAFGVGADGVGWGEGVGVLVVERLSDAVRRGGRVLGVVRGSAVNSDGGSNGLTAPSGPSQVRVVRRALAGAGLSPSDVDVVEAHGTGTKLGDPIEAQALMEVFGGRDRPLWLGSVKSNIGHAQAAAGVAGVIKMIESMRHGVLPRTLHADEPSPHVEWDGSVRLLTESRVWPETGRPRRAGVSSFGISGTNAHVIVEQAPVVEPSVGSVVLPVVPWVVSAHSGQALDERLAGLSGVEAGALDVGFSLLSRAVFDHRAVRVGERFIRGMVSAGTSVGFLFSGQGPQRRGMGRELRAVFPVFARAWGEVCRVMNPLLPEPLTEVVDGNAGLLGRTDFAQAGLFAFEVALFRLLESWGVRPDVLVGHSVGEIAAACVVGVWSLEDACRLVVARGRLMQALPSGGVMVSVPVGEADAEKVLSGLVSVAAVNGVRSVVLSGAADDVAAVVARLGVRGRELSVSHGFHSVLMEPMLAEFGAVVAGLSSSDPVVPMVSTRTGRLVEPGELRDPEYWVRQVREPVRFADAVDTARAMGIARFAEVGPDTVLAGLAADGLPPDAVVVGLQHRRLGDVEALFTGLAELWVNGVEVDWRDVFTDTGAQRVALPGYPFQRTRYWLDAPSAEPGLSGVESLGHPLLSSGVEVGGVGFVATARLSPNDWLGEHAVFGTRVVPGMALAEMVAAVGGFLGAGGIGELTFTRPLLLESETVVQVYVDGDRSVRVLSQADNGEWTEHATGTLSDVSSLPAKAVTTAGDDVGIEGLYDDLASRGYRYGPAFQALRRVWRAGDTVTAAAELPDALSSSGFVMHPVLLDAVLHSLFAANGTDRMLMPFSLADVVISPSGSRVARAVLTTVDADTVSLTVSDESGTPVVHIGRLVLRPADPSALSGVLHTVDWESVTASKGSGFEGWATLGGPSVLDLPPIDDPASCRTLVLSVVDDEPLSACTNALGAIQGWLDDERLAHTRLVVLVPETVAGAAVAGLVHSTQAEHPDRLTLVRTDGHPDSTAALAELPDEPEALVTGGRITVPRIAPVPPVLTPPAGRPWRLDFVRRGSLDRLRLVADPALDRPLAPHEVRVAVRAAGVNFRDVLMALEMVPDDAGLPGSEGAGVVVEIGSEVREFAPGDRVLGLLAGGAGPMSVADSRLLVRMPEDWTFAEAAAVPVAYLTAFLGLVDLAGVRPGERVLVHAAAGGVGMAAVQLCHWLGAEVLATASPAKQNVVRAMGVEQVASSRSLEFGDQFGEVDVVLNSLAGEFVDTSVGLLRQGGRFLEMGKTDIRDAAEFPGIRYQAFDVAEPGIDRLGEILRTLVDLLRREVLSPLPVRAWPIEHAADAYRFLSQARNIGKVVLTIAPPLDLASVLVTGGTGGIGGLLAEHLVRAHGTRRLTLVSRRGAEAPGATELVRRLRQFGAEVHVHAADVTDRSAMSALLPDDLTAVVQATGVLDDGLVTALTPDRLTTVLAPKIEAAAVLHDLTRTRDLSTFVLFSSAAGILGTPGQAAYAAANSALDAFARRRRDQGLPAVSVAWGLWAHPGGMAASLTDTDVARMARSGVDPLPAETGLETFDRSLACPEPVVVGVAWNRPELAAQARRGTLKPLLEKLVGKPVRVDDTARPWASRLSPETLPDLIAEHTAAVLGHGETAAIDPARPFAELGFDSLTSVELRNRLAGATGLPLSATVLFDHPTPARLAEHLRAGLVSSEPAADDAELARLVGAIPLAQLRAAGLLDRLLELAGVPVEPSNGADSLDGLGAEDLVRLAMGTQDN</sequence>
<gene>
    <name evidence="10" type="ORF">JOF56_009041</name>
</gene>
<dbReference type="InterPro" id="IPR016036">
    <property type="entry name" value="Malonyl_transacylase_ACP-bd"/>
</dbReference>
<feature type="active site" description="Proton acceptor; for dehydratase activity" evidence="6">
    <location>
        <position position="3469"/>
    </location>
</feature>
<dbReference type="InterPro" id="IPR049551">
    <property type="entry name" value="PKS_DH_C"/>
</dbReference>
<feature type="active site" description="Proton donor; for dehydratase activity" evidence="6">
    <location>
        <position position="5227"/>
    </location>
</feature>
<dbReference type="InterPro" id="IPR009081">
    <property type="entry name" value="PP-bd_ACP"/>
</dbReference>
<dbReference type="Pfam" id="PF16197">
    <property type="entry name" value="KAsynt_C_assoc"/>
    <property type="match status" value="3"/>
</dbReference>
<dbReference type="SUPFAM" id="SSF47336">
    <property type="entry name" value="ACP-like"/>
    <property type="match status" value="4"/>
</dbReference>
<feature type="domain" description="PKS/mFAS DH" evidence="9">
    <location>
        <begin position="5044"/>
        <end position="5302"/>
    </location>
</feature>
<dbReference type="InterPro" id="IPR011032">
    <property type="entry name" value="GroES-like_sf"/>
</dbReference>
<evidence type="ECO:0000256" key="1">
    <source>
        <dbReference type="ARBA" id="ARBA00022450"/>
    </source>
</evidence>
<reference evidence="10 11" key="1">
    <citation type="submission" date="2021-03" db="EMBL/GenBank/DDBJ databases">
        <title>Sequencing the genomes of 1000 actinobacteria strains.</title>
        <authorList>
            <person name="Klenk H.-P."/>
        </authorList>
    </citation>
    <scope>NUCLEOTIDE SEQUENCE [LARGE SCALE GENOMIC DNA]</scope>
    <source>
        <strain evidence="10 11">DSM 46670</strain>
    </source>
</reference>
<name>A0ABS4TW71_9PSEU</name>
<dbReference type="InterPro" id="IPR013968">
    <property type="entry name" value="PKS_KR"/>
</dbReference>
<dbReference type="Gene3D" id="3.40.47.10">
    <property type="match status" value="4"/>
</dbReference>
<dbReference type="PROSITE" id="PS50075">
    <property type="entry name" value="CARRIER"/>
    <property type="match status" value="4"/>
</dbReference>
<dbReference type="InterPro" id="IPR050091">
    <property type="entry name" value="PKS_NRPS_Biosynth_Enz"/>
</dbReference>
<dbReference type="Gene3D" id="3.10.129.110">
    <property type="entry name" value="Polyketide synthase dehydratase"/>
    <property type="match status" value="3"/>
</dbReference>
<dbReference type="SMART" id="SM00827">
    <property type="entry name" value="PKS_AT"/>
    <property type="match status" value="4"/>
</dbReference>
<dbReference type="InterPro" id="IPR036291">
    <property type="entry name" value="NAD(P)-bd_dom_sf"/>
</dbReference>
<dbReference type="SUPFAM" id="SSF53901">
    <property type="entry name" value="Thiolase-like"/>
    <property type="match status" value="4"/>
</dbReference>
<dbReference type="SMART" id="SM00826">
    <property type="entry name" value="PKS_DH"/>
    <property type="match status" value="3"/>
</dbReference>
<dbReference type="PANTHER" id="PTHR43775">
    <property type="entry name" value="FATTY ACID SYNTHASE"/>
    <property type="match status" value="1"/>
</dbReference>
<evidence type="ECO:0000256" key="4">
    <source>
        <dbReference type="ARBA" id="ARBA00023268"/>
    </source>
</evidence>
<dbReference type="SMART" id="SM00825">
    <property type="entry name" value="PKS_KS"/>
    <property type="match status" value="4"/>
</dbReference>
<dbReference type="Pfam" id="PF08240">
    <property type="entry name" value="ADH_N"/>
    <property type="match status" value="1"/>
</dbReference>
<dbReference type="Gene3D" id="3.90.180.10">
    <property type="entry name" value="Medium-chain alcohol dehydrogenases, catalytic domain"/>
    <property type="match status" value="1"/>
</dbReference>
<keyword evidence="1" id="KW-0596">Phosphopantetheine</keyword>
<dbReference type="InterPro" id="IPR014043">
    <property type="entry name" value="Acyl_transferase_dom"/>
</dbReference>
<dbReference type="InterPro" id="IPR020843">
    <property type="entry name" value="ER"/>
</dbReference>
<feature type="region of interest" description="N-terminal hotdog fold" evidence="6">
    <location>
        <begin position="3437"/>
        <end position="3559"/>
    </location>
</feature>
<keyword evidence="11" id="KW-1185">Reference proteome</keyword>
<keyword evidence="2" id="KW-0597">Phosphoprotein</keyword>
<keyword evidence="3" id="KW-0808">Transferase</keyword>
<dbReference type="SMART" id="SM01294">
    <property type="entry name" value="PKS_PP_betabranch"/>
    <property type="match status" value="4"/>
</dbReference>
<dbReference type="InterPro" id="IPR049900">
    <property type="entry name" value="PKS_mFAS_DH"/>
</dbReference>
<dbReference type="Pfam" id="PF21089">
    <property type="entry name" value="PKS_DH_N"/>
    <property type="match status" value="3"/>
</dbReference>
<dbReference type="CDD" id="cd05195">
    <property type="entry name" value="enoyl_red"/>
    <property type="match status" value="1"/>
</dbReference>
<dbReference type="PROSITE" id="PS00606">
    <property type="entry name" value="KS3_1"/>
    <property type="match status" value="3"/>
</dbReference>
<dbReference type="InterPro" id="IPR020807">
    <property type="entry name" value="PKS_DH"/>
</dbReference>
<dbReference type="InterPro" id="IPR014030">
    <property type="entry name" value="Ketoacyl_synth_N"/>
</dbReference>
<keyword evidence="4" id="KW-0511">Multifunctional enzyme</keyword>
<evidence type="ECO:0000313" key="10">
    <source>
        <dbReference type="EMBL" id="MBP2328656.1"/>
    </source>
</evidence>
<proteinExistence type="predicted"/>
<feature type="region of interest" description="C-terminal hotdog fold" evidence="6">
    <location>
        <begin position="3572"/>
        <end position="3703"/>
    </location>
</feature>
<dbReference type="InterPro" id="IPR049552">
    <property type="entry name" value="PKS_DH_N"/>
</dbReference>
<dbReference type="Pfam" id="PF08659">
    <property type="entry name" value="KR"/>
    <property type="match status" value="3"/>
</dbReference>
<feature type="domain" description="PKS/mFAS DH" evidence="9">
    <location>
        <begin position="1812"/>
        <end position="2068"/>
    </location>
</feature>
<evidence type="ECO:0000256" key="6">
    <source>
        <dbReference type="PROSITE-ProRule" id="PRU01363"/>
    </source>
</evidence>
<dbReference type="SUPFAM" id="SSF50129">
    <property type="entry name" value="GroES-like"/>
    <property type="match status" value="1"/>
</dbReference>
<dbReference type="CDD" id="cd08956">
    <property type="entry name" value="KR_3_FAS_SDR_x"/>
    <property type="match status" value="3"/>
</dbReference>
<evidence type="ECO:0000259" key="7">
    <source>
        <dbReference type="PROSITE" id="PS50075"/>
    </source>
</evidence>
<dbReference type="InterPro" id="IPR014031">
    <property type="entry name" value="Ketoacyl_synth_C"/>
</dbReference>
<dbReference type="CDD" id="cd00833">
    <property type="entry name" value="PKS"/>
    <property type="match status" value="4"/>
</dbReference>
<feature type="domain" description="Ketosynthase family 3 (KS3)" evidence="8">
    <location>
        <begin position="2557"/>
        <end position="2979"/>
    </location>
</feature>
<evidence type="ECO:0000256" key="5">
    <source>
        <dbReference type="ARBA" id="ARBA00023315"/>
    </source>
</evidence>
<organism evidence="10 11">
    <name type="scientific">Kibdelosporangium banguiense</name>
    <dbReference type="NCBI Taxonomy" id="1365924"/>
    <lineage>
        <taxon>Bacteria</taxon>
        <taxon>Bacillati</taxon>
        <taxon>Actinomycetota</taxon>
        <taxon>Actinomycetes</taxon>
        <taxon>Pseudonocardiales</taxon>
        <taxon>Pseudonocardiaceae</taxon>
        <taxon>Kibdelosporangium</taxon>
    </lineage>
</organism>
<feature type="region of interest" description="C-terminal hotdog fold" evidence="6">
    <location>
        <begin position="1937"/>
        <end position="2068"/>
    </location>
</feature>
<feature type="active site" description="Proton acceptor; for dehydratase activity" evidence="6">
    <location>
        <position position="5078"/>
    </location>
</feature>
<feature type="active site" description="Proton acceptor; for dehydratase activity" evidence="6">
    <location>
        <position position="1844"/>
    </location>
</feature>
<dbReference type="InterPro" id="IPR057326">
    <property type="entry name" value="KR_dom"/>
</dbReference>
<dbReference type="EMBL" id="JAGINW010000001">
    <property type="protein sequence ID" value="MBP2328656.1"/>
    <property type="molecule type" value="Genomic_DNA"/>
</dbReference>
<dbReference type="SUPFAM" id="SSF52151">
    <property type="entry name" value="FabD/lysophospholipase-like"/>
    <property type="match status" value="4"/>
</dbReference>
<feature type="domain" description="PKS/mFAS DH" evidence="9">
    <location>
        <begin position="3437"/>
        <end position="3703"/>
    </location>
</feature>
<evidence type="ECO:0000256" key="3">
    <source>
        <dbReference type="ARBA" id="ARBA00022679"/>
    </source>
</evidence>
<dbReference type="InterPro" id="IPR020806">
    <property type="entry name" value="PKS_PP-bd"/>
</dbReference>
<evidence type="ECO:0000256" key="2">
    <source>
        <dbReference type="ARBA" id="ARBA00022553"/>
    </source>
</evidence>
<dbReference type="InterPro" id="IPR013154">
    <property type="entry name" value="ADH-like_N"/>
</dbReference>
<dbReference type="PANTHER" id="PTHR43775:SF51">
    <property type="entry name" value="INACTIVE PHENOLPHTHIOCEROL SYNTHESIS POLYKETIDE SYNTHASE TYPE I PKS1-RELATED"/>
    <property type="match status" value="1"/>
</dbReference>
<dbReference type="Gene3D" id="1.10.1200.10">
    <property type="entry name" value="ACP-like"/>
    <property type="match status" value="4"/>
</dbReference>
<dbReference type="InterPro" id="IPR055123">
    <property type="entry name" value="SpnB-like_Rossmann"/>
</dbReference>
<feature type="domain" description="Carrier" evidence="7">
    <location>
        <begin position="4104"/>
        <end position="4179"/>
    </location>
</feature>
<evidence type="ECO:0000313" key="11">
    <source>
        <dbReference type="Proteomes" id="UP001519332"/>
    </source>
</evidence>
<dbReference type="PROSITE" id="PS00012">
    <property type="entry name" value="PHOSPHOPANTETHEINE"/>
    <property type="match status" value="4"/>
</dbReference>
<dbReference type="PROSITE" id="PS52004">
    <property type="entry name" value="KS3_2"/>
    <property type="match status" value="4"/>
</dbReference>
<dbReference type="SUPFAM" id="SSF55048">
    <property type="entry name" value="Probable ACP-binding domain of malonyl-CoA ACP transacylase"/>
    <property type="match status" value="4"/>
</dbReference>
<dbReference type="InterPro" id="IPR006162">
    <property type="entry name" value="Ppantetheine_attach_site"/>
</dbReference>
<feature type="domain" description="Ketosynthase family 3 (KS3)" evidence="8">
    <location>
        <begin position="9"/>
        <end position="418"/>
    </location>
</feature>
<dbReference type="Pfam" id="PF13602">
    <property type="entry name" value="ADH_zinc_N_2"/>
    <property type="match status" value="1"/>
</dbReference>
<evidence type="ECO:0000259" key="9">
    <source>
        <dbReference type="PROSITE" id="PS52019"/>
    </source>
</evidence>
<feature type="domain" description="Carrier" evidence="7">
    <location>
        <begin position="6036"/>
        <end position="6111"/>
    </location>
</feature>
<dbReference type="Pfam" id="PF14765">
    <property type="entry name" value="PS-DH"/>
    <property type="match status" value="3"/>
</dbReference>
<feature type="domain" description="Carrier" evidence="7">
    <location>
        <begin position="2465"/>
        <end position="2540"/>
    </location>
</feature>
<dbReference type="Proteomes" id="UP001519332">
    <property type="component" value="Unassembled WGS sequence"/>
</dbReference>
<feature type="active site" description="Proton donor; for dehydratase activity" evidence="6">
    <location>
        <position position="1996"/>
    </location>
</feature>
<dbReference type="InterPro" id="IPR001227">
    <property type="entry name" value="Ac_transferase_dom_sf"/>
</dbReference>
<feature type="domain" description="Ketosynthase family 3 (KS3)" evidence="8">
    <location>
        <begin position="958"/>
        <end position="1373"/>
    </location>
</feature>
<dbReference type="InterPro" id="IPR016035">
    <property type="entry name" value="Acyl_Trfase/lysoPLipase"/>
</dbReference>
<dbReference type="Gene3D" id="3.40.366.10">
    <property type="entry name" value="Malonyl-Coenzyme A Acyl Carrier Protein, domain 2"/>
    <property type="match status" value="4"/>
</dbReference>
<feature type="region of interest" description="N-terminal hotdog fold" evidence="6">
    <location>
        <begin position="5044"/>
        <end position="5160"/>
    </location>
</feature>
<dbReference type="PROSITE" id="PS52019">
    <property type="entry name" value="PKS_MFAS_DH"/>
    <property type="match status" value="3"/>
</dbReference>
<accession>A0ABS4TW71</accession>
<dbReference type="Gene3D" id="3.30.70.3290">
    <property type="match status" value="4"/>
</dbReference>
<keyword evidence="5" id="KW-0012">Acyltransferase</keyword>
<dbReference type="InterPro" id="IPR042104">
    <property type="entry name" value="PKS_dehydratase_sf"/>
</dbReference>
<dbReference type="Pfam" id="PF00550">
    <property type="entry name" value="PP-binding"/>
    <property type="match status" value="4"/>
</dbReference>
<dbReference type="InterPro" id="IPR018201">
    <property type="entry name" value="Ketoacyl_synth_AS"/>
</dbReference>
<feature type="active site" description="Proton donor; for dehydratase activity" evidence="6">
    <location>
        <position position="3629"/>
    </location>
</feature>
<dbReference type="SMART" id="SM00823">
    <property type="entry name" value="PKS_PP"/>
    <property type="match status" value="4"/>
</dbReference>
<feature type="domain" description="Carrier" evidence="7">
    <location>
        <begin position="871"/>
        <end position="946"/>
    </location>
</feature>
<dbReference type="SMART" id="SM00829">
    <property type="entry name" value="PKS_ER"/>
    <property type="match status" value="1"/>
</dbReference>
<protein>
    <submittedName>
        <fullName evidence="10">Acyl transferase domain-containing protein/NADPH:quinone reductase-like Zn-dependent oxidoreductase</fullName>
    </submittedName>
</protein>
<dbReference type="RefSeq" id="WP_209645603.1">
    <property type="nucleotide sequence ID" value="NZ_JAGINW010000001.1"/>
</dbReference>
<dbReference type="InterPro" id="IPR016039">
    <property type="entry name" value="Thiolase-like"/>
</dbReference>
<evidence type="ECO:0000259" key="8">
    <source>
        <dbReference type="PROSITE" id="PS52004"/>
    </source>
</evidence>
<feature type="region of interest" description="C-terminal hotdog fold" evidence="6">
    <location>
        <begin position="5168"/>
        <end position="5302"/>
    </location>
</feature>
<dbReference type="SMART" id="SM00822">
    <property type="entry name" value="PKS_KR"/>
    <property type="match status" value="3"/>
</dbReference>